<dbReference type="AlphaFoldDB" id="A0A0W7WXM7"/>
<organism evidence="2 3">
    <name type="scientific">Streptomyces silvensis</name>
    <dbReference type="NCBI Taxonomy" id="1765722"/>
    <lineage>
        <taxon>Bacteria</taxon>
        <taxon>Bacillati</taxon>
        <taxon>Actinomycetota</taxon>
        <taxon>Actinomycetes</taxon>
        <taxon>Kitasatosporales</taxon>
        <taxon>Streptomycetaceae</taxon>
        <taxon>Streptomyces</taxon>
    </lineage>
</organism>
<accession>A0A0W7WXM7</accession>
<dbReference type="EMBL" id="LOCL01000045">
    <property type="protein sequence ID" value="KUF15337.1"/>
    <property type="molecule type" value="Genomic_DNA"/>
</dbReference>
<name>A0A0W7WXM7_9ACTN</name>
<proteinExistence type="predicted"/>
<dbReference type="InterPro" id="IPR013216">
    <property type="entry name" value="Methyltransf_11"/>
</dbReference>
<reference evidence="2 3" key="1">
    <citation type="submission" date="2015-12" db="EMBL/GenBank/DDBJ databases">
        <title>Draft genome sequence of Streptomyces silvensis ATCC 53525, a producer of novel hormone antagonists.</title>
        <authorList>
            <person name="Johnston C.W."/>
            <person name="Li Y."/>
            <person name="Magarvey N.A."/>
        </authorList>
    </citation>
    <scope>NUCLEOTIDE SEQUENCE [LARGE SCALE GENOMIC DNA]</scope>
    <source>
        <strain evidence="2 3">ATCC 53525</strain>
    </source>
</reference>
<dbReference type="GO" id="GO:0008757">
    <property type="term" value="F:S-adenosylmethionine-dependent methyltransferase activity"/>
    <property type="evidence" value="ECO:0007669"/>
    <property type="project" value="InterPro"/>
</dbReference>
<dbReference type="CDD" id="cd02440">
    <property type="entry name" value="AdoMet_MTases"/>
    <property type="match status" value="1"/>
</dbReference>
<dbReference type="Pfam" id="PF08241">
    <property type="entry name" value="Methyltransf_11"/>
    <property type="match status" value="1"/>
</dbReference>
<dbReference type="Proteomes" id="UP000054804">
    <property type="component" value="Unassembled WGS sequence"/>
</dbReference>
<dbReference type="Gene3D" id="3.40.50.150">
    <property type="entry name" value="Vaccinia Virus protein VP39"/>
    <property type="match status" value="1"/>
</dbReference>
<feature type="domain" description="Methyltransferase type 11" evidence="1">
    <location>
        <begin position="62"/>
        <end position="149"/>
    </location>
</feature>
<dbReference type="RefSeq" id="WP_058850434.1">
    <property type="nucleotide sequence ID" value="NZ_LOCL01000045.1"/>
</dbReference>
<dbReference type="SUPFAM" id="SSF53335">
    <property type="entry name" value="S-adenosyl-L-methionine-dependent methyltransferases"/>
    <property type="match status" value="1"/>
</dbReference>
<evidence type="ECO:0000313" key="3">
    <source>
        <dbReference type="Proteomes" id="UP000054804"/>
    </source>
</evidence>
<dbReference type="STRING" id="1765722.AT728_29710"/>
<dbReference type="InterPro" id="IPR029063">
    <property type="entry name" value="SAM-dependent_MTases_sf"/>
</dbReference>
<protein>
    <submittedName>
        <fullName evidence="2">Transcriptional regulator</fullName>
    </submittedName>
</protein>
<gene>
    <name evidence="2" type="ORF">AT728_29710</name>
</gene>
<evidence type="ECO:0000313" key="2">
    <source>
        <dbReference type="EMBL" id="KUF15337.1"/>
    </source>
</evidence>
<sequence>MTDSVANDAAVTDRARLAGSAYNGDRDLAARQSLYQWQVPRYDLPGIVADQLSGVREHGRVVDVGCGNGKFIERLRQDRPDLHLLGLDIAPGIIADVPGPVAVADVVRLPLADASTDAALALHMLYHAKDVAQAVSELSRIVADDGLVIASTNSDRDKVELDELWARAAGDVLGTGRGPARISLSARFTLEKAPAFLGEEFDRVATIELPGTITVRDAGPVVAHMASYQAWSDQHDVPFEATIERARTILDGHITRHGAFEIRCLGGVLVCRR</sequence>
<comment type="caution">
    <text evidence="2">The sequence shown here is derived from an EMBL/GenBank/DDBJ whole genome shotgun (WGS) entry which is preliminary data.</text>
</comment>
<dbReference type="OrthoDB" id="65624at2"/>
<keyword evidence="3" id="KW-1185">Reference proteome</keyword>
<evidence type="ECO:0000259" key="1">
    <source>
        <dbReference type="Pfam" id="PF08241"/>
    </source>
</evidence>